<evidence type="ECO:0000259" key="1">
    <source>
        <dbReference type="Pfam" id="PF00013"/>
    </source>
</evidence>
<dbReference type="SUPFAM" id="SSF54791">
    <property type="entry name" value="Eukaryotic type KH-domain (KH-domain type I)"/>
    <property type="match status" value="1"/>
</dbReference>
<dbReference type="Pfam" id="PF00013">
    <property type="entry name" value="KH_1"/>
    <property type="match status" value="1"/>
</dbReference>
<gene>
    <name evidence="2" type="ORF">HWQ62_00221</name>
</gene>
<dbReference type="GO" id="GO:0003723">
    <property type="term" value="F:RNA binding"/>
    <property type="evidence" value="ECO:0007669"/>
    <property type="project" value="InterPro"/>
</dbReference>
<dbReference type="InterPro" id="IPR004088">
    <property type="entry name" value="KH_dom_type_1"/>
</dbReference>
<reference evidence="2" key="1">
    <citation type="submission" date="2020-06" db="EMBL/GenBank/DDBJ databases">
        <title>Lateral gene transfer of anion-conducting channel rhodopsins between green algae and giant viruses.</title>
        <authorList>
            <person name="Rozenberg A."/>
            <person name="Oppermann J."/>
            <person name="Wietek J."/>
            <person name="Fernandez Lahore R.G."/>
            <person name="Sandaa R.-A."/>
            <person name="Bratbak G."/>
            <person name="Hegemann P."/>
            <person name="Beja O."/>
        </authorList>
    </citation>
    <scope>NUCLEOTIDE SEQUENCE</scope>
    <source>
        <strain evidence="2">01B</strain>
    </source>
</reference>
<accession>A0A7M3UNS7</accession>
<dbReference type="EMBL" id="MT663535">
    <property type="protein sequence ID" value="QOI90358.1"/>
    <property type="molecule type" value="Genomic_DNA"/>
</dbReference>
<sequence>MVSIMSNTMSTILPMTAQMTTPMFIPISVPTTCPANDWTNDLTPKVYNPPPNGLCKMLFIPEHVSIGKLIGKNGSVFNAITTQTPGIIYIWYNNATNNIEIWGTSLYGIELASKKILNRMYRVK</sequence>
<proteinExistence type="predicted"/>
<feature type="domain" description="K Homology" evidence="1">
    <location>
        <begin position="59"/>
        <end position="117"/>
    </location>
</feature>
<evidence type="ECO:0000313" key="2">
    <source>
        <dbReference type="EMBL" id="QOI90358.1"/>
    </source>
</evidence>
<dbReference type="InterPro" id="IPR036612">
    <property type="entry name" value="KH_dom_type_1_sf"/>
</dbReference>
<name>A0A7M3UNS7_POV01</name>
<organism evidence="2">
    <name type="scientific">Pyramimonas orientalis virus</name>
    <name type="common">PoV01</name>
    <dbReference type="NCBI Taxonomy" id="455367"/>
    <lineage>
        <taxon>Viruses</taxon>
        <taxon>Varidnaviria</taxon>
        <taxon>Bamfordvirae</taxon>
        <taxon>Nucleocytoviricota</taxon>
        <taxon>Megaviricetes</taxon>
        <taxon>Imitervirales</taxon>
        <taxon>Allomimiviridae</taxon>
        <taxon>Heliosvirus</taxon>
        <taxon>Heliosvirus raunefjordenense</taxon>
    </lineage>
</organism>
<protein>
    <recommendedName>
        <fullName evidence="1">K Homology domain-containing protein</fullName>
    </recommendedName>
</protein>
<organismHost>
    <name type="scientific">Pyramimonas plurioculata</name>
    <dbReference type="NCBI Taxonomy" id="36893"/>
</organismHost>